<dbReference type="CDD" id="cd03230">
    <property type="entry name" value="ABC_DR_subfamily_A"/>
    <property type="match status" value="1"/>
</dbReference>
<dbReference type="GeneID" id="78295737"/>
<reference evidence="4 5" key="1">
    <citation type="submission" date="2018-04" db="EMBL/GenBank/DDBJ databases">
        <title>Genomic Encyclopedia of Type Strains, Phase IV (KMG-IV): sequencing the most valuable type-strain genomes for metagenomic binning, comparative biology and taxonomic classification.</title>
        <authorList>
            <person name="Goeker M."/>
        </authorList>
    </citation>
    <scope>NUCLEOTIDE SEQUENCE [LARGE SCALE GENOMIC DNA]</scope>
    <source>
        <strain evidence="4 5">DSM 14823</strain>
    </source>
</reference>
<feature type="domain" description="ABC transporter" evidence="3">
    <location>
        <begin position="5"/>
        <end position="234"/>
    </location>
</feature>
<accession>A0A2U1AUF1</accession>
<dbReference type="Pfam" id="PF00005">
    <property type="entry name" value="ABC_tran"/>
    <property type="match status" value="2"/>
</dbReference>
<dbReference type="InterPro" id="IPR027417">
    <property type="entry name" value="P-loop_NTPase"/>
</dbReference>
<evidence type="ECO:0000256" key="1">
    <source>
        <dbReference type="ARBA" id="ARBA00022741"/>
    </source>
</evidence>
<dbReference type="SUPFAM" id="SSF52540">
    <property type="entry name" value="P-loop containing nucleoside triphosphate hydrolases"/>
    <property type="match status" value="2"/>
</dbReference>
<dbReference type="Gene3D" id="3.40.50.300">
    <property type="entry name" value="P-loop containing nucleotide triphosphate hydrolases"/>
    <property type="match status" value="2"/>
</dbReference>
<protein>
    <submittedName>
        <fullName evidence="4">ABC-2 type transport system ATP-binding protein</fullName>
    </submittedName>
</protein>
<dbReference type="PROSITE" id="PS50893">
    <property type="entry name" value="ABC_TRANSPORTER_2"/>
    <property type="match status" value="2"/>
</dbReference>
<evidence type="ECO:0000313" key="4">
    <source>
        <dbReference type="EMBL" id="PVY40023.1"/>
    </source>
</evidence>
<sequence>MPALVEIDRIRKEFRGETAIDNLTASLAKGRITGLVGPDGAGKTTLIRLINGLLAPTRGTVRVNGFDAARERAKLAGFIGYMPQKFGLYEDLTVLENLRLYARLHDVPENERQRQFEKMLEFTDLARFTGRLAGALSGGMKQKLGLACSLLGRPRLLLLDEPGVGVDPISRRELWSMVNALLDGEMTVLWSTSYLDEAERCESVLLLNESKLLFSGPPAELTGRLQDRVRLLRGIEGDRRKLLARLLDKPGVIDGVIQGSALRLVFAADAPCPSLASLGVERDARELIPVQPRFEDAFIDILGGGPGGRSELAERFEPLPDDGATVAAAHTLVKRYGSFTAADRIDFRIRRGEIFGLLGPNGAGKSTTFKMLCGLLRPTSGSAEINGADLQRSGPEARRQLGYMAQKFSQYDGLNLLQNLRFFAGIYGLTGRDRDREIDGMVDAFHFAPYLKANAGDLPLGIRQRLALACAVMHKPAVLFLDEPTSGVSPVTRREFWTHINALVDKGVTVLITTHFMDEAEYCDRIALVYRGRAIATGTPDELKEQVRSADCPDPSMEDAFIRLVQESDRQEASR</sequence>
<dbReference type="EMBL" id="QEKH01000018">
    <property type="protein sequence ID" value="PVY40023.1"/>
    <property type="molecule type" value="Genomic_DNA"/>
</dbReference>
<gene>
    <name evidence="4" type="ORF">C8D82_11822</name>
</gene>
<dbReference type="SMART" id="SM00382">
    <property type="entry name" value="AAA"/>
    <property type="match status" value="2"/>
</dbReference>
<dbReference type="CDD" id="cd03263">
    <property type="entry name" value="ABC_subfamily_A"/>
    <property type="match status" value="1"/>
</dbReference>
<dbReference type="PANTHER" id="PTHR43038">
    <property type="entry name" value="ATP-BINDING CASSETTE, SUB-FAMILY H, MEMBER 1"/>
    <property type="match status" value="1"/>
</dbReference>
<evidence type="ECO:0000259" key="3">
    <source>
        <dbReference type="PROSITE" id="PS50893"/>
    </source>
</evidence>
<dbReference type="AlphaFoldDB" id="A0A2U1AUF1"/>
<dbReference type="PANTHER" id="PTHR43038:SF3">
    <property type="entry name" value="ABC TRANSPORTER G FAMILY MEMBER 20 ISOFORM X1"/>
    <property type="match status" value="1"/>
</dbReference>
<feature type="domain" description="ABC transporter" evidence="3">
    <location>
        <begin position="327"/>
        <end position="556"/>
    </location>
</feature>
<name>A0A2U1AUF1_9BACT</name>
<dbReference type="OrthoDB" id="9804819at2"/>
<dbReference type="GO" id="GO:0016887">
    <property type="term" value="F:ATP hydrolysis activity"/>
    <property type="evidence" value="ECO:0007669"/>
    <property type="project" value="InterPro"/>
</dbReference>
<dbReference type="PROSITE" id="PS00211">
    <property type="entry name" value="ABC_TRANSPORTER_1"/>
    <property type="match status" value="1"/>
</dbReference>
<dbReference type="InterPro" id="IPR003593">
    <property type="entry name" value="AAA+_ATPase"/>
</dbReference>
<dbReference type="GO" id="GO:0005524">
    <property type="term" value="F:ATP binding"/>
    <property type="evidence" value="ECO:0007669"/>
    <property type="project" value="UniProtKB-KW"/>
</dbReference>
<dbReference type="RefSeq" id="WP_116884443.1">
    <property type="nucleotide sequence ID" value="NZ_CABMMC010000035.1"/>
</dbReference>
<dbReference type="InterPro" id="IPR017871">
    <property type="entry name" value="ABC_transporter-like_CS"/>
</dbReference>
<evidence type="ECO:0000256" key="2">
    <source>
        <dbReference type="ARBA" id="ARBA00022840"/>
    </source>
</evidence>
<organism evidence="4 5">
    <name type="scientific">Victivallis vadensis</name>
    <dbReference type="NCBI Taxonomy" id="172901"/>
    <lineage>
        <taxon>Bacteria</taxon>
        <taxon>Pseudomonadati</taxon>
        <taxon>Lentisphaerota</taxon>
        <taxon>Lentisphaeria</taxon>
        <taxon>Victivallales</taxon>
        <taxon>Victivallaceae</taxon>
        <taxon>Victivallis</taxon>
    </lineage>
</organism>
<keyword evidence="2 4" id="KW-0067">ATP-binding</keyword>
<evidence type="ECO:0000313" key="5">
    <source>
        <dbReference type="Proteomes" id="UP000245959"/>
    </source>
</evidence>
<dbReference type="InterPro" id="IPR003439">
    <property type="entry name" value="ABC_transporter-like_ATP-bd"/>
</dbReference>
<keyword evidence="5" id="KW-1185">Reference proteome</keyword>
<proteinExistence type="predicted"/>
<keyword evidence="1" id="KW-0547">Nucleotide-binding</keyword>
<dbReference type="Proteomes" id="UP000245959">
    <property type="component" value="Unassembled WGS sequence"/>
</dbReference>
<comment type="caution">
    <text evidence="4">The sequence shown here is derived from an EMBL/GenBank/DDBJ whole genome shotgun (WGS) entry which is preliminary data.</text>
</comment>